<organism evidence="7 8">
    <name type="scientific">Klebsormidium nitens</name>
    <name type="common">Green alga</name>
    <name type="synonym">Ulothrix nitens</name>
    <dbReference type="NCBI Taxonomy" id="105231"/>
    <lineage>
        <taxon>Eukaryota</taxon>
        <taxon>Viridiplantae</taxon>
        <taxon>Streptophyta</taxon>
        <taxon>Klebsormidiophyceae</taxon>
        <taxon>Klebsormidiales</taxon>
        <taxon>Klebsormidiaceae</taxon>
        <taxon>Klebsormidium</taxon>
    </lineage>
</organism>
<dbReference type="CDD" id="cd00691">
    <property type="entry name" value="ascorbate_peroxidase"/>
    <property type="match status" value="1"/>
</dbReference>
<dbReference type="GO" id="GO:0034599">
    <property type="term" value="P:cellular response to oxidative stress"/>
    <property type="evidence" value="ECO:0000318"/>
    <property type="project" value="GO_Central"/>
</dbReference>
<dbReference type="Gene3D" id="1.10.420.10">
    <property type="entry name" value="Peroxidase, domain 2"/>
    <property type="match status" value="1"/>
</dbReference>
<gene>
    <name evidence="7" type="ORF">KFL_000480040</name>
</gene>
<keyword evidence="8" id="KW-1185">Reference proteome</keyword>
<dbReference type="InterPro" id="IPR002207">
    <property type="entry name" value="Peroxidase_I"/>
</dbReference>
<dbReference type="GO" id="GO:0020037">
    <property type="term" value="F:heme binding"/>
    <property type="evidence" value="ECO:0007669"/>
    <property type="project" value="InterPro"/>
</dbReference>
<reference evidence="7 8" key="1">
    <citation type="journal article" date="2014" name="Nat. Commun.">
        <title>Klebsormidium flaccidum genome reveals primary factors for plant terrestrial adaptation.</title>
        <authorList>
            <person name="Hori K."/>
            <person name="Maruyama F."/>
            <person name="Fujisawa T."/>
            <person name="Togashi T."/>
            <person name="Yamamoto N."/>
            <person name="Seo M."/>
            <person name="Sato S."/>
            <person name="Yamada T."/>
            <person name="Mori H."/>
            <person name="Tajima N."/>
            <person name="Moriyama T."/>
            <person name="Ikeuchi M."/>
            <person name="Watanabe M."/>
            <person name="Wada H."/>
            <person name="Kobayashi K."/>
            <person name="Saito M."/>
            <person name="Masuda T."/>
            <person name="Sasaki-Sekimoto Y."/>
            <person name="Mashiguchi K."/>
            <person name="Awai K."/>
            <person name="Shimojima M."/>
            <person name="Masuda S."/>
            <person name="Iwai M."/>
            <person name="Nobusawa T."/>
            <person name="Narise T."/>
            <person name="Kondo S."/>
            <person name="Saito H."/>
            <person name="Sato R."/>
            <person name="Murakawa M."/>
            <person name="Ihara Y."/>
            <person name="Oshima-Yamada Y."/>
            <person name="Ohtaka K."/>
            <person name="Satoh M."/>
            <person name="Sonobe K."/>
            <person name="Ishii M."/>
            <person name="Ohtani R."/>
            <person name="Kanamori-Sato M."/>
            <person name="Honoki R."/>
            <person name="Miyazaki D."/>
            <person name="Mochizuki H."/>
            <person name="Umetsu J."/>
            <person name="Higashi K."/>
            <person name="Shibata D."/>
            <person name="Kamiya Y."/>
            <person name="Sato N."/>
            <person name="Nakamura Y."/>
            <person name="Tabata S."/>
            <person name="Ida S."/>
            <person name="Kurokawa K."/>
            <person name="Ohta H."/>
        </authorList>
    </citation>
    <scope>NUCLEOTIDE SEQUENCE [LARGE SCALE GENOMIC DNA]</scope>
    <source>
        <strain evidence="7 8">NIES-2285</strain>
    </source>
</reference>
<evidence type="ECO:0000313" key="7">
    <source>
        <dbReference type="EMBL" id="GAQ80163.1"/>
    </source>
</evidence>
<keyword evidence="4" id="KW-0560">Oxidoreductase</keyword>
<dbReference type="OrthoDB" id="2859658at2759"/>
<dbReference type="InterPro" id="IPR044831">
    <property type="entry name" value="Ccp1-like"/>
</dbReference>
<dbReference type="Pfam" id="PF00141">
    <property type="entry name" value="peroxidase"/>
    <property type="match status" value="1"/>
</dbReference>
<dbReference type="OMA" id="VTEPEQC"/>
<accession>A0A1Y1HQ09</accession>
<dbReference type="Proteomes" id="UP000054558">
    <property type="component" value="Unassembled WGS sequence"/>
</dbReference>
<evidence type="ECO:0000259" key="6">
    <source>
        <dbReference type="PROSITE" id="PS50873"/>
    </source>
</evidence>
<evidence type="ECO:0000256" key="2">
    <source>
        <dbReference type="ARBA" id="ARBA00006873"/>
    </source>
</evidence>
<evidence type="ECO:0000313" key="8">
    <source>
        <dbReference type="Proteomes" id="UP000054558"/>
    </source>
</evidence>
<dbReference type="PROSITE" id="PS00435">
    <property type="entry name" value="PEROXIDASE_1"/>
    <property type="match status" value="1"/>
</dbReference>
<comment type="cofactor">
    <cofactor evidence="1">
        <name>heme b</name>
        <dbReference type="ChEBI" id="CHEBI:60344"/>
    </cofactor>
</comment>
<evidence type="ECO:0000256" key="1">
    <source>
        <dbReference type="ARBA" id="ARBA00001970"/>
    </source>
</evidence>
<sequence>MAGVASLSKQLCSAGSVHMLSAVEQSMHRCLAMPVRLSRGPTRKAMLFCAPSIALGTSFLGGAAAQGVASVGRVAAGGGARVAMVAGTAVDTKEYVAQLRGAKEAVRELITSKKSNPILVRLGWHDAGTYDAEQGMAAWPKCGGANGSMRFKPEQSHSANAGLANAVLLLEDIKQRFPQVSHADLYQMASAVAIEIAGGPVIPLKYGRVDAAEKDDCVVDGKLPSGDPESTHKQSPADHLRKVFYRMGLNDKEIVALSGAHTLGRVYPDRSGFGKASTKYTENGPGTKGGQSWTAEWLKFDNSYFKDVKARTDPDLVVLSTDGVLFQDPAFREYAEKYAEDEELFFKDYVLAHKRLSELGSKFDPPEGIVLDAQAVSPTPAASNNGSNGPVAFSAKDYYSEASAKTSKSDLSPEMKEKIRKEYLGFGGSPDTPVAGGTNPFVVISIIVAVLALLSKAIGAI</sequence>
<dbReference type="PANTHER" id="PTHR31356:SF66">
    <property type="entry name" value="CATALASE-PEROXIDASE"/>
    <property type="match status" value="1"/>
</dbReference>
<dbReference type="GO" id="GO:0016688">
    <property type="term" value="F:L-ascorbate peroxidase activity"/>
    <property type="evidence" value="ECO:0007669"/>
    <property type="project" value="UniProtKB-EC"/>
</dbReference>
<dbReference type="InterPro" id="IPR019793">
    <property type="entry name" value="Peroxidases_heam-ligand_BS"/>
</dbReference>
<dbReference type="GO" id="GO:0042744">
    <property type="term" value="P:hydrogen peroxide catabolic process"/>
    <property type="evidence" value="ECO:0000318"/>
    <property type="project" value="GO_Central"/>
</dbReference>
<dbReference type="GO" id="GO:0004601">
    <property type="term" value="F:peroxidase activity"/>
    <property type="evidence" value="ECO:0000318"/>
    <property type="project" value="GO_Central"/>
</dbReference>
<name>A0A1Y1HQ09_KLENI</name>
<keyword evidence="5" id="KW-1133">Transmembrane helix</keyword>
<proteinExistence type="inferred from homology"/>
<dbReference type="PROSITE" id="PS50873">
    <property type="entry name" value="PEROXIDASE_4"/>
    <property type="match status" value="1"/>
</dbReference>
<dbReference type="PANTHER" id="PTHR31356">
    <property type="entry name" value="THYLAKOID LUMENAL 29 KDA PROTEIN, CHLOROPLASTIC-RELATED"/>
    <property type="match status" value="1"/>
</dbReference>
<evidence type="ECO:0000256" key="4">
    <source>
        <dbReference type="ARBA" id="ARBA00023002"/>
    </source>
</evidence>
<dbReference type="SUPFAM" id="SSF48113">
    <property type="entry name" value="Heme-dependent peroxidases"/>
    <property type="match status" value="1"/>
</dbReference>
<dbReference type="PRINTS" id="PR00458">
    <property type="entry name" value="PEROXIDASE"/>
</dbReference>
<dbReference type="InterPro" id="IPR010255">
    <property type="entry name" value="Haem_peroxidase_sf"/>
</dbReference>
<comment type="similarity">
    <text evidence="2">Belongs to the peroxidase family. Ascorbate peroxidase subfamily.</text>
</comment>
<keyword evidence="5" id="KW-0812">Transmembrane</keyword>
<dbReference type="GO" id="GO:0000302">
    <property type="term" value="P:response to reactive oxygen species"/>
    <property type="evidence" value="ECO:0000318"/>
    <property type="project" value="GO_Central"/>
</dbReference>
<dbReference type="PRINTS" id="PR00459">
    <property type="entry name" value="ASPEROXIDASE"/>
</dbReference>
<dbReference type="Gene3D" id="1.10.520.10">
    <property type="match status" value="1"/>
</dbReference>
<evidence type="ECO:0000256" key="3">
    <source>
        <dbReference type="ARBA" id="ARBA00012940"/>
    </source>
</evidence>
<dbReference type="EC" id="1.11.1.11" evidence="3"/>
<dbReference type="EMBL" id="DF236997">
    <property type="protein sequence ID" value="GAQ80163.1"/>
    <property type="molecule type" value="Genomic_DNA"/>
</dbReference>
<evidence type="ECO:0000256" key="5">
    <source>
        <dbReference type="SAM" id="Phobius"/>
    </source>
</evidence>
<keyword evidence="5" id="KW-0472">Membrane</keyword>
<dbReference type="STRING" id="105231.A0A1Y1HQ09"/>
<feature type="transmembrane region" description="Helical" evidence="5">
    <location>
        <begin position="441"/>
        <end position="459"/>
    </location>
</feature>
<feature type="domain" description="Plant heme peroxidase family profile" evidence="6">
    <location>
        <begin position="119"/>
        <end position="391"/>
    </location>
</feature>
<dbReference type="InterPro" id="IPR002016">
    <property type="entry name" value="Haem_peroxidase"/>
</dbReference>
<dbReference type="AlphaFoldDB" id="A0A1Y1HQ09"/>
<keyword evidence="7" id="KW-0575">Peroxidase</keyword>
<protein>
    <recommendedName>
        <fullName evidence="3">L-ascorbate peroxidase</fullName>
        <ecNumber evidence="3">1.11.1.11</ecNumber>
    </recommendedName>
</protein>